<dbReference type="Proteomes" id="UP000094609">
    <property type="component" value="Chromosome"/>
</dbReference>
<dbReference type="Gene3D" id="3.40.50.11670">
    <property type="entry name" value="DNA replication regulator HobA"/>
    <property type="match status" value="1"/>
</dbReference>
<accession>A0A1D7TKH7</accession>
<dbReference type="PATRIC" id="fig|1193502.14.peg.1758"/>
<reference evidence="2" key="1">
    <citation type="submission" date="2016-08" db="EMBL/GenBank/DDBJ databases">
        <title>Complete genome sequence of the organohalide-respiring Epsilonproteobacterium Sulfurospirillum halorespirans.</title>
        <authorList>
            <person name="Goris T."/>
            <person name="Zimmermann J."/>
            <person name="Schenz B."/>
            <person name="Lemos M."/>
            <person name="Hackermueller J."/>
            <person name="Diekert G."/>
        </authorList>
    </citation>
    <scope>NUCLEOTIDE SEQUENCE [LARGE SCALE GENOMIC DNA]</scope>
    <source>
        <strain>DSM 13726</strain>
        <strain evidence="2">PCE-M2</strain>
    </source>
</reference>
<protein>
    <submittedName>
        <fullName evidence="1">DNA replication regulator</fullName>
    </submittedName>
</protein>
<evidence type="ECO:0000313" key="2">
    <source>
        <dbReference type="Proteomes" id="UP000094609"/>
    </source>
</evidence>
<dbReference type="STRING" id="1193502.SHALO_1732"/>
<evidence type="ECO:0000313" key="1">
    <source>
        <dbReference type="EMBL" id="AOO65503.1"/>
    </source>
</evidence>
<organism evidence="1 2">
    <name type="scientific">Sulfurospirillum halorespirans DSM 13726</name>
    <dbReference type="NCBI Taxonomy" id="1193502"/>
    <lineage>
        <taxon>Bacteria</taxon>
        <taxon>Pseudomonadati</taxon>
        <taxon>Campylobacterota</taxon>
        <taxon>Epsilonproteobacteria</taxon>
        <taxon>Campylobacterales</taxon>
        <taxon>Sulfurospirillaceae</taxon>
        <taxon>Sulfurospirillum</taxon>
    </lineage>
</organism>
<gene>
    <name evidence="1" type="ORF">SHALO_1732</name>
</gene>
<dbReference type="Pfam" id="PF12163">
    <property type="entry name" value="HobA"/>
    <property type="match status" value="1"/>
</dbReference>
<proteinExistence type="predicted"/>
<sequence length="183" mass="21830">MQQFLKWTLEEIRKDGSMMSWMEEKRFEWVPLAASMLKNLLDGHTFIVITDDDRAWFCHYMLRAINNHHKNRPILPFIALQTLYPNLYQVKTKEDIELLENMLSQAFPSGYTFFYVGKNSDIKMQITKRKDDSFLWIMDEHVQNSFYLLSDDDSLDIKLIQLFRLLDKSIDAVLFAEVTFENE</sequence>
<dbReference type="RefSeq" id="WP_069478187.1">
    <property type="nucleotide sequence ID" value="NZ_CP017111.1"/>
</dbReference>
<dbReference type="AlphaFoldDB" id="A0A1D7TKH7"/>
<dbReference type="InterPro" id="IPR038381">
    <property type="entry name" value="HobA_sf"/>
</dbReference>
<keyword evidence="2" id="KW-1185">Reference proteome</keyword>
<dbReference type="EMBL" id="CP017111">
    <property type="protein sequence ID" value="AOO65503.1"/>
    <property type="molecule type" value="Genomic_DNA"/>
</dbReference>
<name>A0A1D7TKH7_9BACT</name>
<dbReference type="InterPro" id="IPR021011">
    <property type="entry name" value="HobA"/>
</dbReference>
<dbReference type="KEGG" id="shal:SHALO_1732"/>